<keyword evidence="5" id="KW-0472">Membrane</keyword>
<dbReference type="Gene3D" id="2.130.10.130">
    <property type="entry name" value="Integrin alpha, N-terminal"/>
    <property type="match status" value="1"/>
</dbReference>
<gene>
    <name evidence="8" type="ORF">DDV96_00160</name>
</gene>
<dbReference type="GO" id="GO:0016020">
    <property type="term" value="C:membrane"/>
    <property type="evidence" value="ECO:0007669"/>
    <property type="project" value="UniProtKB-SubCell"/>
</dbReference>
<comment type="caution">
    <text evidence="8">The sequence shown here is derived from an EMBL/GenBank/DDBJ whole genome shotgun (WGS) entry which is preliminary data.</text>
</comment>
<dbReference type="Proteomes" id="UP000245962">
    <property type="component" value="Unassembled WGS sequence"/>
</dbReference>
<dbReference type="InterPro" id="IPR028994">
    <property type="entry name" value="Integrin_alpha_N"/>
</dbReference>
<feature type="signal peptide" evidence="6">
    <location>
        <begin position="1"/>
        <end position="21"/>
    </location>
</feature>
<evidence type="ECO:0000256" key="1">
    <source>
        <dbReference type="ARBA" id="ARBA00004167"/>
    </source>
</evidence>
<evidence type="ECO:0000256" key="4">
    <source>
        <dbReference type="ARBA" id="ARBA00022989"/>
    </source>
</evidence>
<dbReference type="AlphaFoldDB" id="A0A2U0I7A4"/>
<evidence type="ECO:0000259" key="7">
    <source>
        <dbReference type="Pfam" id="PF18962"/>
    </source>
</evidence>
<feature type="domain" description="Secretion system C-terminal sorting" evidence="7">
    <location>
        <begin position="513"/>
        <end position="583"/>
    </location>
</feature>
<feature type="chain" id="PRO_5015557926" description="Secretion system C-terminal sorting domain-containing protein" evidence="6">
    <location>
        <begin position="22"/>
        <end position="586"/>
    </location>
</feature>
<dbReference type="Pfam" id="PF13517">
    <property type="entry name" value="FG-GAP_3"/>
    <property type="match status" value="2"/>
</dbReference>
<evidence type="ECO:0000256" key="6">
    <source>
        <dbReference type="SAM" id="SignalP"/>
    </source>
</evidence>
<dbReference type="PROSITE" id="PS51257">
    <property type="entry name" value="PROKAR_LIPOPROTEIN"/>
    <property type="match status" value="1"/>
</dbReference>
<reference evidence="8 9" key="1">
    <citation type="submission" date="2018-04" db="EMBL/GenBank/DDBJ databases">
        <title>Marixanthomonas spongiae HN-E44 sp. nov., isolated from a marine sponge.</title>
        <authorList>
            <person name="Luo L."/>
            <person name="Zhuang L."/>
        </authorList>
    </citation>
    <scope>NUCLEOTIDE SEQUENCE [LARGE SCALE GENOMIC DNA]</scope>
    <source>
        <strain evidence="8 9">HN-E44</strain>
    </source>
</reference>
<keyword evidence="9" id="KW-1185">Reference proteome</keyword>
<evidence type="ECO:0000256" key="3">
    <source>
        <dbReference type="ARBA" id="ARBA00022729"/>
    </source>
</evidence>
<keyword evidence="4" id="KW-1133">Transmembrane helix</keyword>
<dbReference type="PANTHER" id="PTHR21419:SF23">
    <property type="entry name" value="PROTEIN DEFECTIVE IN EXINE FORMATION 1"/>
    <property type="match status" value="1"/>
</dbReference>
<proteinExistence type="predicted"/>
<evidence type="ECO:0000313" key="9">
    <source>
        <dbReference type="Proteomes" id="UP000245962"/>
    </source>
</evidence>
<dbReference type="PANTHER" id="PTHR21419">
    <property type="match status" value="1"/>
</dbReference>
<keyword evidence="3 6" id="KW-0732">Signal</keyword>
<dbReference type="EMBL" id="QEHR01000001">
    <property type="protein sequence ID" value="PVW16978.1"/>
    <property type="molecule type" value="Genomic_DNA"/>
</dbReference>
<dbReference type="RefSeq" id="WP_116692722.1">
    <property type="nucleotide sequence ID" value="NZ_QEHR01000001.1"/>
</dbReference>
<accession>A0A2U0I7A4</accession>
<name>A0A2U0I7A4_9FLAO</name>
<evidence type="ECO:0000313" key="8">
    <source>
        <dbReference type="EMBL" id="PVW16978.1"/>
    </source>
</evidence>
<evidence type="ECO:0000256" key="2">
    <source>
        <dbReference type="ARBA" id="ARBA00022692"/>
    </source>
</evidence>
<organism evidence="8 9">
    <name type="scientific">Marixanthomonas spongiae</name>
    <dbReference type="NCBI Taxonomy" id="2174845"/>
    <lineage>
        <taxon>Bacteria</taxon>
        <taxon>Pseudomonadati</taxon>
        <taxon>Bacteroidota</taxon>
        <taxon>Flavobacteriia</taxon>
        <taxon>Flavobacteriales</taxon>
        <taxon>Flavobacteriaceae</taxon>
        <taxon>Marixanthomonas</taxon>
    </lineage>
</organism>
<sequence length="586" mass="63432">MKKALLPFCLAILLSCGSLVAQTQLGKKATLNEDGTLEVETVQLPAHLSNPTNKQQANELFQFGRPTNPIVKNTRGVTLADLDDDGIDEILYGIDTTLFALKGDGTILWEKTVLGPILLPPTVADLDEDGTPEIIVNTGYPTTVGRIYLMDNTGADLAGWPLNFNDNWMINAPVVADVDDNGTLDIITCERAGSAEGYVHVLNLDGTPINSNWPVQTDATPAFTPSIGDMDNDGNTDVVIATSSTGMRIYDNQGQLFPNFPLVDPNVKYSYQSPILADLDGDDDLEIIGSNHGDAPGFYVLNHDATYYPGWPVPLDGWTYSPATVVDLDSDDVFEIFMSDRATSGDSTPLDVIYGLTPDGNDLNNFPIAKYGGTEGVLSIADINNDGVFEIIFPSVLTDANGDGYIHAYSTDGSGEIDGFPLRPRGFTFLNGAVIGDVDNDGMMDLTANSYTQTFGQGVDSTFVTTYNLNVPYEENKIIRNGYKGKNTRQGLVVPEIITGIEEFSKASINLTPNPSNGILNLNLSIALENATVTLYTIDGKQVFSEERNIVENETIAYNFKSLASGLYLVNISNGKKTYTAKWVKK</sequence>
<dbReference type="Pfam" id="PF18962">
    <property type="entry name" value="Por_Secre_tail"/>
    <property type="match status" value="1"/>
</dbReference>
<dbReference type="InterPro" id="IPR013517">
    <property type="entry name" value="FG-GAP"/>
</dbReference>
<dbReference type="NCBIfam" id="TIGR04183">
    <property type="entry name" value="Por_Secre_tail"/>
    <property type="match status" value="1"/>
</dbReference>
<comment type="subcellular location">
    <subcellularLocation>
        <location evidence="1">Membrane</location>
        <topology evidence="1">Single-pass membrane protein</topology>
    </subcellularLocation>
</comment>
<keyword evidence="2" id="KW-0812">Transmembrane</keyword>
<dbReference type="InterPro" id="IPR045232">
    <property type="entry name" value="FAM234"/>
</dbReference>
<dbReference type="OrthoDB" id="9816120at2"/>
<evidence type="ECO:0000256" key="5">
    <source>
        <dbReference type="ARBA" id="ARBA00023136"/>
    </source>
</evidence>
<dbReference type="SUPFAM" id="SSF69318">
    <property type="entry name" value="Integrin alpha N-terminal domain"/>
    <property type="match status" value="2"/>
</dbReference>
<dbReference type="InterPro" id="IPR026444">
    <property type="entry name" value="Secre_tail"/>
</dbReference>
<protein>
    <recommendedName>
        <fullName evidence="7">Secretion system C-terminal sorting domain-containing protein</fullName>
    </recommendedName>
</protein>